<organism evidence="1 2">
    <name type="scientific">Trichonephila clavipes</name>
    <name type="common">Golden silk orbweaver</name>
    <name type="synonym">Nephila clavipes</name>
    <dbReference type="NCBI Taxonomy" id="2585209"/>
    <lineage>
        <taxon>Eukaryota</taxon>
        <taxon>Metazoa</taxon>
        <taxon>Ecdysozoa</taxon>
        <taxon>Arthropoda</taxon>
        <taxon>Chelicerata</taxon>
        <taxon>Arachnida</taxon>
        <taxon>Araneae</taxon>
        <taxon>Araneomorphae</taxon>
        <taxon>Entelegynae</taxon>
        <taxon>Araneoidea</taxon>
        <taxon>Nephilidae</taxon>
        <taxon>Trichonephila</taxon>
    </lineage>
</organism>
<dbReference type="Proteomes" id="UP000887159">
    <property type="component" value="Unassembled WGS sequence"/>
</dbReference>
<comment type="caution">
    <text evidence="1">The sequence shown here is derived from an EMBL/GenBank/DDBJ whole genome shotgun (WGS) entry which is preliminary data.</text>
</comment>
<keyword evidence="2" id="KW-1185">Reference proteome</keyword>
<gene>
    <name evidence="1" type="primary">NCL1_44347</name>
    <name evidence="1" type="ORF">TNCV_5106741</name>
</gene>
<sequence length="334" mass="37464">MFSWCPSCEKYMIQTSPVPASGIIEYLFACVRSAVFQISKCQVPEFLSVPALSSSNLKGILEERDQEFVERRLAREFELERLRAQLRNKLNENKLKAGNRINNLAKVCYLSGNRTTEISEPVNKCKPLIKPVVNKSVENATSCDFENENCDPPMRWTNILYQSEVRGRGTEKNNLFKIEEGKEFNVYRSSDCEVKVKAGSCEGSVKTVAMGAQRVINPDNIGGGSSELKGDKEVANPERLICENICEEKYAIGTLMGCEKQLTVDRESFRNHTLAKIAGQLKGGKENMCKADVRKGLGDGLALRLPLSEPREIYKDNLETDNRSNIGSEYLISR</sequence>
<name>A0A8X6RF24_TRICX</name>
<proteinExistence type="predicted"/>
<dbReference type="AlphaFoldDB" id="A0A8X6RF24"/>
<accession>A0A8X6RF24</accession>
<protein>
    <submittedName>
        <fullName evidence="1">Uncharacterized protein</fullName>
    </submittedName>
</protein>
<dbReference type="EMBL" id="BMAU01021116">
    <property type="protein sequence ID" value="GFX91044.1"/>
    <property type="molecule type" value="Genomic_DNA"/>
</dbReference>
<reference evidence="1" key="1">
    <citation type="submission" date="2020-08" db="EMBL/GenBank/DDBJ databases">
        <title>Multicomponent nature underlies the extraordinary mechanical properties of spider dragline silk.</title>
        <authorList>
            <person name="Kono N."/>
            <person name="Nakamura H."/>
            <person name="Mori M."/>
            <person name="Yoshida Y."/>
            <person name="Ohtoshi R."/>
            <person name="Malay A.D."/>
            <person name="Moran D.A.P."/>
            <person name="Tomita M."/>
            <person name="Numata K."/>
            <person name="Arakawa K."/>
        </authorList>
    </citation>
    <scope>NUCLEOTIDE SEQUENCE</scope>
</reference>
<evidence type="ECO:0000313" key="2">
    <source>
        <dbReference type="Proteomes" id="UP000887159"/>
    </source>
</evidence>
<evidence type="ECO:0000313" key="1">
    <source>
        <dbReference type="EMBL" id="GFX91044.1"/>
    </source>
</evidence>